<dbReference type="PRINTS" id="PR00792">
    <property type="entry name" value="PEPSIN"/>
</dbReference>
<dbReference type="CDD" id="cd05476">
    <property type="entry name" value="pepsin_A_like_plant"/>
    <property type="match status" value="1"/>
</dbReference>
<dbReference type="Pfam" id="PF14543">
    <property type="entry name" value="TAXi_N"/>
    <property type="match status" value="1"/>
</dbReference>
<evidence type="ECO:0000256" key="9">
    <source>
        <dbReference type="PIRSR" id="PIRSR601461-1"/>
    </source>
</evidence>
<dbReference type="InterPro" id="IPR034161">
    <property type="entry name" value="Pepsin-like_plant"/>
</dbReference>
<feature type="active site" evidence="9">
    <location>
        <position position="322"/>
    </location>
</feature>
<dbReference type="FunFam" id="2.40.70.10:FF:000050">
    <property type="entry name" value="Aspartic proteinase CDR1"/>
    <property type="match status" value="1"/>
</dbReference>
<evidence type="ECO:0000313" key="14">
    <source>
        <dbReference type="Proteomes" id="UP001165190"/>
    </source>
</evidence>
<dbReference type="OrthoDB" id="2747330at2759"/>
<reference evidence="13" key="1">
    <citation type="submission" date="2023-05" db="EMBL/GenBank/DDBJ databases">
        <title>Genome and transcriptome analyses reveal genes involved in the formation of fine ridges on petal epidermal cells in Hibiscus trionum.</title>
        <authorList>
            <person name="Koshimizu S."/>
            <person name="Masuda S."/>
            <person name="Ishii T."/>
            <person name="Shirasu K."/>
            <person name="Hoshino A."/>
            <person name="Arita M."/>
        </authorList>
    </citation>
    <scope>NUCLEOTIDE SEQUENCE</scope>
    <source>
        <strain evidence="13">Hamamatsu line</strain>
    </source>
</reference>
<evidence type="ECO:0000256" key="4">
    <source>
        <dbReference type="ARBA" id="ARBA00022670"/>
    </source>
</evidence>
<evidence type="ECO:0000256" key="1">
    <source>
        <dbReference type="ARBA" id="ARBA00004613"/>
    </source>
</evidence>
<feature type="chain" id="PRO_5040857057" description="Peptidase A1 domain-containing protein" evidence="11">
    <location>
        <begin position="21"/>
        <end position="442"/>
    </location>
</feature>
<dbReference type="SUPFAM" id="SSF50630">
    <property type="entry name" value="Acid proteases"/>
    <property type="match status" value="1"/>
</dbReference>
<dbReference type="InterPro" id="IPR033121">
    <property type="entry name" value="PEPTIDASE_A1"/>
</dbReference>
<sequence length="442" mass="48101">MASILCSLLVSLMFICLTRRMVVLTVATTTANGFSVDLIHRDSPVSPLYNPLETRFGRLNNAYNRSISRVNRFRLTYSKAFQSDIVANDGEYFMRISIGTPPVSVLGIADTGSDLTWVQCKPCEECYEQKAPLFDPTKSSTYTSVQCGTDPCNALDNSNRVCDAENNTCKYTYSYGDRSFTKGNIALEKFTVGADSTRGPFSFPNLVFGCGRNNGGTFDNVGSGIVGLGGGPLSLVKQLGKYINGKFSYCLQALGSASESSKLIFGTAKESNAVSSSTPLVEKDPATYYYVTLEAVSVGDKRLPYASFSSSSTSEKGNIIIDSGTTLTFLRSEFYTSLESALEEAIEAKRVSDPKGLLSPCFEPNKDVDLPIITFHFSGGAEVKLPAMNTFAQVEDNMVCFTMVPSNDIAIFGNLSQKNFLVSYDLEERTVSFKPTDCTNSH</sequence>
<dbReference type="GO" id="GO:0005576">
    <property type="term" value="C:extracellular region"/>
    <property type="evidence" value="ECO:0007669"/>
    <property type="project" value="UniProtKB-SubCell"/>
</dbReference>
<evidence type="ECO:0000256" key="2">
    <source>
        <dbReference type="ARBA" id="ARBA00007447"/>
    </source>
</evidence>
<keyword evidence="5 11" id="KW-0732">Signal</keyword>
<comment type="similarity">
    <text evidence="2 10">Belongs to the peptidase A1 family.</text>
</comment>
<dbReference type="PANTHER" id="PTHR47967:SF128">
    <property type="entry name" value="ASPARTIC PROTEINASE CDR1-LIKE"/>
    <property type="match status" value="1"/>
</dbReference>
<dbReference type="GO" id="GO:0006508">
    <property type="term" value="P:proteolysis"/>
    <property type="evidence" value="ECO:0007669"/>
    <property type="project" value="UniProtKB-KW"/>
</dbReference>
<dbReference type="InterPro" id="IPR032799">
    <property type="entry name" value="TAXi_C"/>
</dbReference>
<keyword evidence="7 10" id="KW-0378">Hydrolase</keyword>
<feature type="domain" description="Peptidase A1" evidence="12">
    <location>
        <begin position="92"/>
        <end position="434"/>
    </location>
</feature>
<comment type="subcellular location">
    <subcellularLocation>
        <location evidence="1">Secreted</location>
    </subcellularLocation>
</comment>
<evidence type="ECO:0000313" key="13">
    <source>
        <dbReference type="EMBL" id="GMJ05968.1"/>
    </source>
</evidence>
<dbReference type="EMBL" id="BSYR01000045">
    <property type="protein sequence ID" value="GMJ05968.1"/>
    <property type="molecule type" value="Genomic_DNA"/>
</dbReference>
<comment type="caution">
    <text evidence="13">The sequence shown here is derived from an EMBL/GenBank/DDBJ whole genome shotgun (WGS) entry which is preliminary data.</text>
</comment>
<dbReference type="GO" id="GO:0004190">
    <property type="term" value="F:aspartic-type endopeptidase activity"/>
    <property type="evidence" value="ECO:0007669"/>
    <property type="project" value="UniProtKB-KW"/>
</dbReference>
<dbReference type="PROSITE" id="PS00141">
    <property type="entry name" value="ASP_PROTEASE"/>
    <property type="match status" value="2"/>
</dbReference>
<accession>A0A9W7J3X6</accession>
<proteinExistence type="inferred from homology"/>
<evidence type="ECO:0000256" key="10">
    <source>
        <dbReference type="RuleBase" id="RU000454"/>
    </source>
</evidence>
<dbReference type="FunFam" id="2.40.70.10:FF:000016">
    <property type="entry name" value="Probable aspartic protease At2g35615"/>
    <property type="match status" value="1"/>
</dbReference>
<evidence type="ECO:0000259" key="12">
    <source>
        <dbReference type="PROSITE" id="PS51767"/>
    </source>
</evidence>
<protein>
    <recommendedName>
        <fullName evidence="12">Peptidase A1 domain-containing protein</fullName>
    </recommendedName>
</protein>
<evidence type="ECO:0000256" key="5">
    <source>
        <dbReference type="ARBA" id="ARBA00022729"/>
    </source>
</evidence>
<evidence type="ECO:0000256" key="3">
    <source>
        <dbReference type="ARBA" id="ARBA00022525"/>
    </source>
</evidence>
<evidence type="ECO:0000256" key="11">
    <source>
        <dbReference type="SAM" id="SignalP"/>
    </source>
</evidence>
<feature type="signal peptide" evidence="11">
    <location>
        <begin position="1"/>
        <end position="20"/>
    </location>
</feature>
<dbReference type="Gene3D" id="2.40.70.10">
    <property type="entry name" value="Acid Proteases"/>
    <property type="match status" value="2"/>
</dbReference>
<keyword evidence="14" id="KW-1185">Reference proteome</keyword>
<organism evidence="13 14">
    <name type="scientific">Hibiscus trionum</name>
    <name type="common">Flower of an hour</name>
    <dbReference type="NCBI Taxonomy" id="183268"/>
    <lineage>
        <taxon>Eukaryota</taxon>
        <taxon>Viridiplantae</taxon>
        <taxon>Streptophyta</taxon>
        <taxon>Embryophyta</taxon>
        <taxon>Tracheophyta</taxon>
        <taxon>Spermatophyta</taxon>
        <taxon>Magnoliopsida</taxon>
        <taxon>eudicotyledons</taxon>
        <taxon>Gunneridae</taxon>
        <taxon>Pentapetalae</taxon>
        <taxon>rosids</taxon>
        <taxon>malvids</taxon>
        <taxon>Malvales</taxon>
        <taxon>Malvaceae</taxon>
        <taxon>Malvoideae</taxon>
        <taxon>Hibiscus</taxon>
    </lineage>
</organism>
<evidence type="ECO:0000256" key="7">
    <source>
        <dbReference type="ARBA" id="ARBA00022801"/>
    </source>
</evidence>
<evidence type="ECO:0000256" key="6">
    <source>
        <dbReference type="ARBA" id="ARBA00022750"/>
    </source>
</evidence>
<keyword evidence="6 10" id="KW-0064">Aspartyl protease</keyword>
<keyword evidence="8" id="KW-0325">Glycoprotein</keyword>
<dbReference type="Proteomes" id="UP001165190">
    <property type="component" value="Unassembled WGS sequence"/>
</dbReference>
<feature type="active site" evidence="9">
    <location>
        <position position="110"/>
    </location>
</feature>
<evidence type="ECO:0000256" key="8">
    <source>
        <dbReference type="ARBA" id="ARBA00023180"/>
    </source>
</evidence>
<dbReference type="InterPro" id="IPR021109">
    <property type="entry name" value="Peptidase_aspartic_dom_sf"/>
</dbReference>
<dbReference type="InterPro" id="IPR051708">
    <property type="entry name" value="Plant_Aspart_Prot_A1"/>
</dbReference>
<keyword evidence="4 10" id="KW-0645">Protease</keyword>
<dbReference type="PROSITE" id="PS51767">
    <property type="entry name" value="PEPTIDASE_A1"/>
    <property type="match status" value="1"/>
</dbReference>
<dbReference type="PANTHER" id="PTHR47967">
    <property type="entry name" value="OS07G0603500 PROTEIN-RELATED"/>
    <property type="match status" value="1"/>
</dbReference>
<dbReference type="Pfam" id="PF14541">
    <property type="entry name" value="TAXi_C"/>
    <property type="match status" value="1"/>
</dbReference>
<name>A0A9W7J3X6_HIBTR</name>
<dbReference type="InterPro" id="IPR032861">
    <property type="entry name" value="TAXi_N"/>
</dbReference>
<dbReference type="InterPro" id="IPR001969">
    <property type="entry name" value="Aspartic_peptidase_AS"/>
</dbReference>
<gene>
    <name evidence="13" type="ORF">HRI_004266000</name>
</gene>
<dbReference type="AlphaFoldDB" id="A0A9W7J3X6"/>
<dbReference type="InterPro" id="IPR001461">
    <property type="entry name" value="Aspartic_peptidase_A1"/>
</dbReference>
<keyword evidence="3" id="KW-0964">Secreted</keyword>